<dbReference type="PANTHER" id="PTHR33376">
    <property type="match status" value="1"/>
</dbReference>
<reference evidence="5 6" key="1">
    <citation type="submission" date="2016-11" db="EMBL/GenBank/DDBJ databases">
        <authorList>
            <person name="Jaros S."/>
            <person name="Januszkiewicz K."/>
            <person name="Wedrychowicz H."/>
        </authorList>
    </citation>
    <scope>NUCLEOTIDE SEQUENCE [LARGE SCALE GENOMIC DNA]</scope>
    <source>
        <strain evidence="5 6">DSM 29431</strain>
    </source>
</reference>
<proteinExistence type="predicted"/>
<dbReference type="GO" id="GO:0055085">
    <property type="term" value="P:transmembrane transport"/>
    <property type="evidence" value="ECO:0007669"/>
    <property type="project" value="InterPro"/>
</dbReference>
<dbReference type="AlphaFoldDB" id="A0A1M5XPF3"/>
<gene>
    <name evidence="5" type="ORF">SAMN05443551_4041</name>
</gene>
<comment type="subcellular location">
    <subcellularLocation>
        <location evidence="1">Periplasm</location>
    </subcellularLocation>
</comment>
<keyword evidence="3" id="KW-0574">Periplasm</keyword>
<organism evidence="5 6">
    <name type="scientific">Marivita hallyeonensis</name>
    <dbReference type="NCBI Taxonomy" id="996342"/>
    <lineage>
        <taxon>Bacteria</taxon>
        <taxon>Pseudomonadati</taxon>
        <taxon>Pseudomonadota</taxon>
        <taxon>Alphaproteobacteria</taxon>
        <taxon>Rhodobacterales</taxon>
        <taxon>Roseobacteraceae</taxon>
        <taxon>Marivita</taxon>
    </lineage>
</organism>
<evidence type="ECO:0000256" key="3">
    <source>
        <dbReference type="ARBA" id="ARBA00022764"/>
    </source>
</evidence>
<evidence type="ECO:0000313" key="6">
    <source>
        <dbReference type="Proteomes" id="UP000184221"/>
    </source>
</evidence>
<dbReference type="RefSeq" id="WP_178346936.1">
    <property type="nucleotide sequence ID" value="NZ_FQXC01000007.1"/>
</dbReference>
<dbReference type="Proteomes" id="UP000184221">
    <property type="component" value="Unassembled WGS sequence"/>
</dbReference>
<evidence type="ECO:0000313" key="5">
    <source>
        <dbReference type="EMBL" id="SHI01153.1"/>
    </source>
</evidence>
<accession>A0A1M5XPF3</accession>
<dbReference type="Gene3D" id="3.40.190.170">
    <property type="entry name" value="Bacterial extracellular solute-binding protein, family 7"/>
    <property type="match status" value="1"/>
</dbReference>
<feature type="chain" id="PRO_5009915034" evidence="4">
    <location>
        <begin position="23"/>
        <end position="365"/>
    </location>
</feature>
<dbReference type="PANTHER" id="PTHR33376:SF15">
    <property type="entry name" value="BLL6794 PROTEIN"/>
    <property type="match status" value="1"/>
</dbReference>
<dbReference type="STRING" id="996342.SAMN05443551_4041"/>
<dbReference type="EMBL" id="FQXC01000007">
    <property type="protein sequence ID" value="SHI01153.1"/>
    <property type="molecule type" value="Genomic_DNA"/>
</dbReference>
<evidence type="ECO:0000256" key="1">
    <source>
        <dbReference type="ARBA" id="ARBA00004418"/>
    </source>
</evidence>
<dbReference type="Pfam" id="PF03480">
    <property type="entry name" value="DctP"/>
    <property type="match status" value="1"/>
</dbReference>
<dbReference type="GO" id="GO:0042597">
    <property type="term" value="C:periplasmic space"/>
    <property type="evidence" value="ECO:0007669"/>
    <property type="project" value="UniProtKB-SubCell"/>
</dbReference>
<dbReference type="InterPro" id="IPR018389">
    <property type="entry name" value="DctP_fam"/>
</dbReference>
<keyword evidence="6" id="KW-1185">Reference proteome</keyword>
<evidence type="ECO:0000256" key="2">
    <source>
        <dbReference type="ARBA" id="ARBA00022729"/>
    </source>
</evidence>
<evidence type="ECO:0000256" key="4">
    <source>
        <dbReference type="SAM" id="SignalP"/>
    </source>
</evidence>
<feature type="signal peptide" evidence="4">
    <location>
        <begin position="1"/>
        <end position="22"/>
    </location>
</feature>
<protein>
    <submittedName>
        <fullName evidence="5">TRAP-type C4-dicarboxylate transport system, substrate-binding protein</fullName>
    </submittedName>
</protein>
<name>A0A1M5XPF3_9RHOB</name>
<sequence>MKRLITALGLTGAMALASAATAQTTLVYGSPSSPDGPEATAFKAFAERVTETSGGEIAFDDSYSGSVVSWGTSLTGVRDSLVDGAFLTPAFNPSELPATFAFILLAAAPGELNARTAAVAETALFGCPQCQQEWKKFNITPLLFSGSDPFQLMCKPEVSSLVDMEGKTVRAAGPFAKYVEAVGGTPVSIVPSELFEALQRGQVDCALGGVGWLRQFGLGDVVEHIVDEPLGYDHVRMPLVMNSDSWDGLSDAHKDAFISNLGFMHAEANAANTNFAMQAVEEGVGKGIKIVAMADDMRDAGNRFRDTSYDYVVAGATGMGVDGADQLVATFRTNLDKWNGIMADVGDDRAAYEAALQREIYDRLK</sequence>
<dbReference type="InterPro" id="IPR038404">
    <property type="entry name" value="TRAP_DctP_sf"/>
</dbReference>
<keyword evidence="2 4" id="KW-0732">Signal</keyword>